<dbReference type="RefSeq" id="WP_194847250.1">
    <property type="nucleotide sequence ID" value="NZ_JAAEJV010000007.1"/>
</dbReference>
<dbReference type="Proteomes" id="UP001194714">
    <property type="component" value="Unassembled WGS sequence"/>
</dbReference>
<comment type="cofactor">
    <cofactor evidence="1 6">
        <name>FAD</name>
        <dbReference type="ChEBI" id="CHEBI:57692"/>
    </cofactor>
</comment>
<evidence type="ECO:0000259" key="7">
    <source>
        <dbReference type="Pfam" id="PF01593"/>
    </source>
</evidence>
<keyword evidence="5 6" id="KW-0350">Heme biosynthesis</keyword>
<dbReference type="Pfam" id="PF01593">
    <property type="entry name" value="Amino_oxidase"/>
    <property type="match status" value="1"/>
</dbReference>
<dbReference type="InterPro" id="IPR050464">
    <property type="entry name" value="Zeta_carotene_desat/Oxidored"/>
</dbReference>
<evidence type="ECO:0000313" key="8">
    <source>
        <dbReference type="EMBL" id="MBF5058951.1"/>
    </source>
</evidence>
<sequence length="401" mass="44272">MKKIVIAGGGISGLAARYFLSKAHPGAEIVLYEKGSRLGGCIESVDAPYFFERGPRTFKASRCPELLDLIKELGLEGELLPSTKEAGKRYLWKDQKLQKVGALLLPAWKSLLGEWCRPPFAGDETIGAFARRRFGDYVAETFFDPITLGVFAGDSEQLSVEACFPELKAMERTHGSITRALLKREKKKKPQGLFTLQGGIETLIDRLVEKGRGPIHLNHLLEGFEGDHTILALPAEGAKRFFEGDFEALRFFEGVGSVNLVVVNVVFSKKVFPKEGFGYLVPTKEKEKILGVVFDSSIFPAQNRGEESRFTVMLREGGEIEALEALQTHLGVSALPSSVHVKEYKGAVPQYGVGHLERVKAFEAHLAKYYPQVDCIGNYLRGPSVNACVAQGARLRIKKTQ</sequence>
<evidence type="ECO:0000256" key="1">
    <source>
        <dbReference type="ARBA" id="ARBA00001974"/>
    </source>
</evidence>
<dbReference type="InterPro" id="IPR004572">
    <property type="entry name" value="Protoporphyrinogen_oxidase"/>
</dbReference>
<comment type="pathway">
    <text evidence="6">Porphyrin-containing compound metabolism; protoheme biosynthesis.</text>
</comment>
<evidence type="ECO:0000256" key="6">
    <source>
        <dbReference type="RuleBase" id="RU364052"/>
    </source>
</evidence>
<keyword evidence="4 6" id="KW-0560">Oxidoreductase</keyword>
<comment type="caution">
    <text evidence="8">The sequence shown here is derived from an EMBL/GenBank/DDBJ whole genome shotgun (WGS) entry which is preliminary data.</text>
</comment>
<proteinExistence type="inferred from homology"/>
<protein>
    <recommendedName>
        <fullName evidence="6">Coproporphyrinogen III oxidase</fullName>
        <ecNumber evidence="6">1.3.3.15</ecNumber>
    </recommendedName>
</protein>
<dbReference type="Gene3D" id="3.50.50.60">
    <property type="entry name" value="FAD/NAD(P)-binding domain"/>
    <property type="match status" value="1"/>
</dbReference>
<dbReference type="PANTHER" id="PTHR42923">
    <property type="entry name" value="PROTOPORPHYRINOGEN OXIDASE"/>
    <property type="match status" value="1"/>
</dbReference>
<dbReference type="InterPro" id="IPR036188">
    <property type="entry name" value="FAD/NAD-bd_sf"/>
</dbReference>
<keyword evidence="6" id="KW-0963">Cytoplasm</keyword>
<comment type="similarity">
    <text evidence="6">Belongs to the protoporphyrinogen/coproporphyrinogen oxidase family. Coproporphyrinogen III oxidase subfamily.</text>
</comment>
<evidence type="ECO:0000256" key="3">
    <source>
        <dbReference type="ARBA" id="ARBA00022827"/>
    </source>
</evidence>
<dbReference type="GO" id="GO:0004729">
    <property type="term" value="F:oxygen-dependent protoporphyrinogen oxidase activity"/>
    <property type="evidence" value="ECO:0007669"/>
    <property type="project" value="UniProtKB-EC"/>
</dbReference>
<evidence type="ECO:0000256" key="4">
    <source>
        <dbReference type="ARBA" id="ARBA00023002"/>
    </source>
</evidence>
<dbReference type="EMBL" id="JAAEJV010000007">
    <property type="protein sequence ID" value="MBF5058951.1"/>
    <property type="molecule type" value="Genomic_DNA"/>
</dbReference>
<evidence type="ECO:0000256" key="5">
    <source>
        <dbReference type="ARBA" id="ARBA00023133"/>
    </source>
</evidence>
<dbReference type="NCBIfam" id="TIGR00562">
    <property type="entry name" value="proto_IX_ox"/>
    <property type="match status" value="1"/>
</dbReference>
<keyword evidence="9" id="KW-1185">Reference proteome</keyword>
<evidence type="ECO:0000313" key="9">
    <source>
        <dbReference type="Proteomes" id="UP001194714"/>
    </source>
</evidence>
<feature type="domain" description="Amine oxidase" evidence="7">
    <location>
        <begin position="11"/>
        <end position="326"/>
    </location>
</feature>
<dbReference type="SUPFAM" id="SSF54373">
    <property type="entry name" value="FAD-linked reductases, C-terminal domain"/>
    <property type="match status" value="1"/>
</dbReference>
<reference evidence="8 9" key="1">
    <citation type="submission" date="2020-01" db="EMBL/GenBank/DDBJ databases">
        <title>Draft genome sequence of Cand. Neptunochlamydia vexilliferae K9.</title>
        <authorList>
            <person name="Schulz F."/>
            <person name="Koestlbacher S."/>
            <person name="Wascher F."/>
            <person name="Pizzetti I."/>
            <person name="Horn M."/>
        </authorList>
    </citation>
    <scope>NUCLEOTIDE SEQUENCE [LARGE SCALE GENOMIC DNA]</scope>
    <source>
        <strain evidence="8 9">K9</strain>
    </source>
</reference>
<keyword evidence="2 6" id="KW-0285">Flavoprotein</keyword>
<comment type="function">
    <text evidence="6">Involved in coproporphyrin-dependent heme b biosynthesis. Catalyzes the oxidation of coproporphyrinogen III to coproporphyrin III.</text>
</comment>
<keyword evidence="3 6" id="KW-0274">FAD</keyword>
<comment type="catalytic activity">
    <reaction evidence="6">
        <text>coproporphyrinogen III + 3 O2 = coproporphyrin III + 3 H2O2</text>
        <dbReference type="Rhea" id="RHEA:43436"/>
        <dbReference type="ChEBI" id="CHEBI:15379"/>
        <dbReference type="ChEBI" id="CHEBI:16240"/>
        <dbReference type="ChEBI" id="CHEBI:57309"/>
        <dbReference type="ChEBI" id="CHEBI:131725"/>
        <dbReference type="EC" id="1.3.3.15"/>
    </reaction>
</comment>
<name>A0ABS0AXU6_9BACT</name>
<gene>
    <name evidence="8" type="ORF">NEPTK9_000451</name>
</gene>
<dbReference type="SUPFAM" id="SSF51905">
    <property type="entry name" value="FAD/NAD(P)-binding domain"/>
    <property type="match status" value="1"/>
</dbReference>
<dbReference type="InterPro" id="IPR002937">
    <property type="entry name" value="Amino_oxidase"/>
</dbReference>
<comment type="subcellular location">
    <subcellularLocation>
        <location evidence="6">Cytoplasm</location>
    </subcellularLocation>
</comment>
<dbReference type="PANTHER" id="PTHR42923:SF3">
    <property type="entry name" value="PROTOPORPHYRINOGEN OXIDASE"/>
    <property type="match status" value="1"/>
</dbReference>
<accession>A0ABS0AXU6</accession>
<dbReference type="EC" id="1.3.3.15" evidence="6"/>
<evidence type="ECO:0000256" key="2">
    <source>
        <dbReference type="ARBA" id="ARBA00022630"/>
    </source>
</evidence>
<organism evidence="8 9">
    <name type="scientific">Candidatus Neptunichlamydia vexilliferae</name>
    <dbReference type="NCBI Taxonomy" id="1651774"/>
    <lineage>
        <taxon>Bacteria</taxon>
        <taxon>Pseudomonadati</taxon>
        <taxon>Chlamydiota</taxon>
        <taxon>Chlamydiia</taxon>
        <taxon>Parachlamydiales</taxon>
        <taxon>Simkaniaceae</taxon>
        <taxon>Candidatus Neptunichlamydia</taxon>
    </lineage>
</organism>